<dbReference type="AlphaFoldDB" id="A0A956NAE5"/>
<dbReference type="Proteomes" id="UP000739538">
    <property type="component" value="Unassembled WGS sequence"/>
</dbReference>
<evidence type="ECO:0000256" key="1">
    <source>
        <dbReference type="SAM" id="SignalP"/>
    </source>
</evidence>
<name>A0A956NAE5_UNCEI</name>
<comment type="caution">
    <text evidence="2">The sequence shown here is derived from an EMBL/GenBank/DDBJ whole genome shotgun (WGS) entry which is preliminary data.</text>
</comment>
<evidence type="ECO:0000313" key="3">
    <source>
        <dbReference type="Proteomes" id="UP000739538"/>
    </source>
</evidence>
<protein>
    <recommendedName>
        <fullName evidence="4">DUF2884 family protein</fullName>
    </recommendedName>
</protein>
<dbReference type="PROSITE" id="PS51257">
    <property type="entry name" value="PROKAR_LIPOPROTEIN"/>
    <property type="match status" value="1"/>
</dbReference>
<dbReference type="EMBL" id="JAGQHS010000002">
    <property type="protein sequence ID" value="MCA9754308.1"/>
    <property type="molecule type" value="Genomic_DNA"/>
</dbReference>
<organism evidence="2 3">
    <name type="scientific">Eiseniibacteriota bacterium</name>
    <dbReference type="NCBI Taxonomy" id="2212470"/>
    <lineage>
        <taxon>Bacteria</taxon>
        <taxon>Candidatus Eiseniibacteriota</taxon>
    </lineage>
</organism>
<evidence type="ECO:0008006" key="4">
    <source>
        <dbReference type="Google" id="ProtNLM"/>
    </source>
</evidence>
<sequence>MYRASWLRVGVSSALLLTLVLTGCAKRVPVEDGAFEAQEKVVLTLSNDRSLEGRIDTGSAVVYTDQGSVYHATIQSVNEKTITLEDAVLERTAGSVEEAALRLADARREVADTVPQITLIRDEIQGVERVGFDGPRTLRNVTYWTLTSTIVSLLLGERS</sequence>
<feature type="chain" id="PRO_5036707446" description="DUF2884 family protein" evidence="1">
    <location>
        <begin position="26"/>
        <end position="159"/>
    </location>
</feature>
<feature type="signal peptide" evidence="1">
    <location>
        <begin position="1"/>
        <end position="25"/>
    </location>
</feature>
<reference evidence="2" key="1">
    <citation type="submission" date="2020-04" db="EMBL/GenBank/DDBJ databases">
        <authorList>
            <person name="Zhang T."/>
        </authorList>
    </citation>
    <scope>NUCLEOTIDE SEQUENCE</scope>
    <source>
        <strain evidence="2">HKST-UBA02</strain>
    </source>
</reference>
<keyword evidence="1" id="KW-0732">Signal</keyword>
<gene>
    <name evidence="2" type="ORF">KDA27_00790</name>
</gene>
<reference evidence="2" key="2">
    <citation type="journal article" date="2021" name="Microbiome">
        <title>Successional dynamics and alternative stable states in a saline activated sludge microbial community over 9 years.</title>
        <authorList>
            <person name="Wang Y."/>
            <person name="Ye J."/>
            <person name="Ju F."/>
            <person name="Liu L."/>
            <person name="Boyd J.A."/>
            <person name="Deng Y."/>
            <person name="Parks D.H."/>
            <person name="Jiang X."/>
            <person name="Yin X."/>
            <person name="Woodcroft B.J."/>
            <person name="Tyson G.W."/>
            <person name="Hugenholtz P."/>
            <person name="Polz M.F."/>
            <person name="Zhang T."/>
        </authorList>
    </citation>
    <scope>NUCLEOTIDE SEQUENCE</scope>
    <source>
        <strain evidence="2">HKST-UBA02</strain>
    </source>
</reference>
<accession>A0A956NAE5</accession>
<proteinExistence type="predicted"/>
<evidence type="ECO:0000313" key="2">
    <source>
        <dbReference type="EMBL" id="MCA9754308.1"/>
    </source>
</evidence>